<dbReference type="PANTHER" id="PTHR43884:SF12">
    <property type="entry name" value="ISOVALERYL-COA DEHYDROGENASE, MITOCHONDRIAL-RELATED"/>
    <property type="match status" value="1"/>
</dbReference>
<evidence type="ECO:0000256" key="5">
    <source>
        <dbReference type="RuleBase" id="RU362125"/>
    </source>
</evidence>
<feature type="domain" description="Acyl-CoA dehydrogenase/oxidase C-terminal" evidence="6">
    <location>
        <begin position="249"/>
        <end position="339"/>
    </location>
</feature>
<keyword evidence="4 5" id="KW-0274">FAD</keyword>
<dbReference type="Gene3D" id="2.40.110.10">
    <property type="entry name" value="Butyryl-CoA Dehydrogenase, subunit A, domain 2"/>
    <property type="match status" value="1"/>
</dbReference>
<sequence length="636" mass="68240">MKGTKRWGGRFVVEEIEPEAIVTPEDFTEEQRMIADAAKAFIAGEVLPRDAEIEALNYALTTELMGKAGELGLLGADVPEAYGGLGLDKVSTTLLTETLAEASSFALSVGAHVGIGTLPIVFFGTHEQKQRYLPELASGQRIAAYCLTEPASGSDALGARTTAHLSPDGAYYVLNGSKLYITNAGFADLFIVYAKVDGDYFTAFIVERSTPGFSVGPEEQKMGIKGSSTCPLFFDDVHVPVENVLGEVGKGHLIAFNILNIGRLKLAAGCVGTGKETIRLASQYANIRKQFGRTIASFPLIGAKLASMNILAYVAESMVYRTAGCIDEMLLSIETGAESAGAAADARDASVGAAADAKDASVGTAADAKDARDGLPTGGSAADLGAATAKAISEYALECSINKVFATEALNFIVDEGVQIHGGYGYIKEYRIERLFRDARINRIFEGTNEINRMLIPSTLMKKALKGDVPLLRKARALQAELLQPMTLPPFEQPLSKETYRIGQAKKTFLAIGGLAVQKYGLGLEQQQEALCLLADMMIAIYAMESANLRTRKMLLKLGESSPKVQHAVEMTVVFVQNTMGALELDARKALAALEEGDALHTQLTILKKLMRAPLVDTIAMKRSIASRVIRNEQYV</sequence>
<dbReference type="InterPro" id="IPR049426">
    <property type="entry name" value="Acyl-CoA-dh-like_C"/>
</dbReference>
<protein>
    <submittedName>
        <fullName evidence="10">Acyl-CoA dehydrogenase</fullName>
        <ecNumber evidence="10">1.3.99.-</ecNumber>
    </submittedName>
</protein>
<dbReference type="InterPro" id="IPR006091">
    <property type="entry name" value="Acyl-CoA_Oxase/DH_mid-dom"/>
</dbReference>
<feature type="domain" description="Acyl-CoA dehydrogenase/oxidase C-terminal" evidence="6">
    <location>
        <begin position="396"/>
        <end position="457"/>
    </location>
</feature>
<dbReference type="SUPFAM" id="SSF56645">
    <property type="entry name" value="Acyl-CoA dehydrogenase NM domain-like"/>
    <property type="match status" value="1"/>
</dbReference>
<reference evidence="10" key="1">
    <citation type="submission" date="2022-01" db="EMBL/GenBank/DDBJ databases">
        <authorList>
            <person name="Criscuolo A."/>
        </authorList>
    </citation>
    <scope>NUCLEOTIDE SEQUENCE</scope>
    <source>
        <strain evidence="10">CIP111893</strain>
    </source>
</reference>
<comment type="cofactor">
    <cofactor evidence="1 5">
        <name>FAD</name>
        <dbReference type="ChEBI" id="CHEBI:57692"/>
    </cofactor>
</comment>
<dbReference type="Pfam" id="PF02770">
    <property type="entry name" value="Acyl-CoA_dh_M"/>
    <property type="match status" value="1"/>
</dbReference>
<evidence type="ECO:0000256" key="3">
    <source>
        <dbReference type="ARBA" id="ARBA00022630"/>
    </source>
</evidence>
<dbReference type="InterPro" id="IPR006089">
    <property type="entry name" value="Acyl-CoA_DH_CS"/>
</dbReference>
<dbReference type="Pfam" id="PF02771">
    <property type="entry name" value="Acyl-CoA_dh_N"/>
    <property type="match status" value="1"/>
</dbReference>
<evidence type="ECO:0000259" key="9">
    <source>
        <dbReference type="Pfam" id="PF21263"/>
    </source>
</evidence>
<dbReference type="InterPro" id="IPR013786">
    <property type="entry name" value="AcylCoA_DH/ox_N"/>
</dbReference>
<evidence type="ECO:0000259" key="8">
    <source>
        <dbReference type="Pfam" id="PF02771"/>
    </source>
</evidence>
<feature type="domain" description="Acyl-CoA dehydrogenase-like C-terminal" evidence="9">
    <location>
        <begin position="504"/>
        <end position="609"/>
    </location>
</feature>
<dbReference type="InterPro" id="IPR009075">
    <property type="entry name" value="AcylCo_DH/oxidase_C"/>
</dbReference>
<dbReference type="PROSITE" id="PS00072">
    <property type="entry name" value="ACYL_COA_DH_1"/>
    <property type="match status" value="1"/>
</dbReference>
<feature type="domain" description="Acyl-CoA dehydrogenase/oxidase N-terminal" evidence="8">
    <location>
        <begin position="28"/>
        <end position="140"/>
    </location>
</feature>
<keyword evidence="3 5" id="KW-0285">Flavoprotein</keyword>
<dbReference type="PROSITE" id="PS00073">
    <property type="entry name" value="ACYL_COA_DH_2"/>
    <property type="match status" value="1"/>
</dbReference>
<dbReference type="Pfam" id="PF00441">
    <property type="entry name" value="Acyl-CoA_dh_1"/>
    <property type="match status" value="2"/>
</dbReference>
<evidence type="ECO:0000259" key="7">
    <source>
        <dbReference type="Pfam" id="PF02770"/>
    </source>
</evidence>
<proteinExistence type="inferred from homology"/>
<dbReference type="InterPro" id="IPR046373">
    <property type="entry name" value="Acyl-CoA_Oxase/DH_mid-dom_sf"/>
</dbReference>
<dbReference type="Gene3D" id="1.20.140.10">
    <property type="entry name" value="Butyryl-CoA Dehydrogenase, subunit A, domain 3"/>
    <property type="match status" value="2"/>
</dbReference>
<dbReference type="PANTHER" id="PTHR43884">
    <property type="entry name" value="ACYL-COA DEHYDROGENASE"/>
    <property type="match status" value="1"/>
</dbReference>
<dbReference type="InterPro" id="IPR036250">
    <property type="entry name" value="AcylCo_DH-like_C"/>
</dbReference>
<evidence type="ECO:0000256" key="2">
    <source>
        <dbReference type="ARBA" id="ARBA00009347"/>
    </source>
</evidence>
<evidence type="ECO:0000256" key="4">
    <source>
        <dbReference type="ARBA" id="ARBA00022827"/>
    </source>
</evidence>
<dbReference type="Gene3D" id="1.10.540.10">
    <property type="entry name" value="Acyl-CoA dehydrogenase/oxidase, N-terminal domain"/>
    <property type="match status" value="1"/>
</dbReference>
<keyword evidence="11" id="KW-1185">Reference proteome</keyword>
<dbReference type="EC" id="1.3.99.-" evidence="10"/>
<dbReference type="GO" id="GO:0016491">
    <property type="term" value="F:oxidoreductase activity"/>
    <property type="evidence" value="ECO:0007669"/>
    <property type="project" value="UniProtKB-KW"/>
</dbReference>
<evidence type="ECO:0000259" key="6">
    <source>
        <dbReference type="Pfam" id="PF00441"/>
    </source>
</evidence>
<dbReference type="Proteomes" id="UP000838686">
    <property type="component" value="Unassembled WGS sequence"/>
</dbReference>
<keyword evidence="5 10" id="KW-0560">Oxidoreductase</keyword>
<evidence type="ECO:0000313" key="10">
    <source>
        <dbReference type="EMBL" id="CAH1217718.1"/>
    </source>
</evidence>
<evidence type="ECO:0000256" key="1">
    <source>
        <dbReference type="ARBA" id="ARBA00001974"/>
    </source>
</evidence>
<dbReference type="Pfam" id="PF21263">
    <property type="entry name" value="Acyl-CoA-dh_C"/>
    <property type="match status" value="1"/>
</dbReference>
<accession>A0ABN8GTG7</accession>
<dbReference type="EMBL" id="CAKMMF010000029">
    <property type="protein sequence ID" value="CAH1217718.1"/>
    <property type="molecule type" value="Genomic_DNA"/>
</dbReference>
<comment type="similarity">
    <text evidence="2 5">Belongs to the acyl-CoA dehydrogenase family.</text>
</comment>
<name>A0ABN8GTG7_9BACL</name>
<dbReference type="InterPro" id="IPR009100">
    <property type="entry name" value="AcylCoA_DH/oxidase_NM_dom_sf"/>
</dbReference>
<dbReference type="RefSeq" id="WP_236344708.1">
    <property type="nucleotide sequence ID" value="NZ_CAKMMF010000029.1"/>
</dbReference>
<dbReference type="SUPFAM" id="SSF47203">
    <property type="entry name" value="Acyl-CoA dehydrogenase C-terminal domain-like"/>
    <property type="match status" value="1"/>
</dbReference>
<dbReference type="InterPro" id="IPR037069">
    <property type="entry name" value="AcylCoA_DH/ox_N_sf"/>
</dbReference>
<comment type="caution">
    <text evidence="10">The sequence shown here is derived from an EMBL/GenBank/DDBJ whole genome shotgun (WGS) entry which is preliminary data.</text>
</comment>
<feature type="domain" description="Acyl-CoA oxidase/dehydrogenase middle" evidence="7">
    <location>
        <begin position="144"/>
        <end position="237"/>
    </location>
</feature>
<organism evidence="10 11">
    <name type="scientific">Paenibacillus plantiphilus</name>
    <dbReference type="NCBI Taxonomy" id="2905650"/>
    <lineage>
        <taxon>Bacteria</taxon>
        <taxon>Bacillati</taxon>
        <taxon>Bacillota</taxon>
        <taxon>Bacilli</taxon>
        <taxon>Bacillales</taxon>
        <taxon>Paenibacillaceae</taxon>
        <taxon>Paenibacillus</taxon>
    </lineage>
</organism>
<gene>
    <name evidence="10" type="primary">fadE</name>
    <name evidence="10" type="ORF">PAECIP111893_04297</name>
</gene>
<evidence type="ECO:0000313" key="11">
    <source>
        <dbReference type="Proteomes" id="UP000838686"/>
    </source>
</evidence>